<dbReference type="GO" id="GO:0009401">
    <property type="term" value="P:phosphoenolpyruvate-dependent sugar phosphotransferase system"/>
    <property type="evidence" value="ECO:0007669"/>
    <property type="project" value="InterPro"/>
</dbReference>
<dbReference type="PANTHER" id="PTHR32502">
    <property type="entry name" value="N-ACETYLGALACTOSAMINE PERMEASE II COMPONENT-RELATED"/>
    <property type="match status" value="1"/>
</dbReference>
<gene>
    <name evidence="2" type="ORF">FYJ50_02400</name>
</gene>
<dbReference type="Proteomes" id="UP000470082">
    <property type="component" value="Unassembled WGS sequence"/>
</dbReference>
<keyword evidence="3" id="KW-1185">Reference proteome</keyword>
<dbReference type="PROSITE" id="PS51108">
    <property type="entry name" value="PTS_EIID"/>
    <property type="match status" value="1"/>
</dbReference>
<evidence type="ECO:0000313" key="3">
    <source>
        <dbReference type="Proteomes" id="UP000470082"/>
    </source>
</evidence>
<dbReference type="AlphaFoldDB" id="A0A7X2T3H6"/>
<feature type="transmembrane region" description="Helical" evidence="1">
    <location>
        <begin position="256"/>
        <end position="275"/>
    </location>
</feature>
<evidence type="ECO:0000256" key="1">
    <source>
        <dbReference type="SAM" id="Phobius"/>
    </source>
</evidence>
<feature type="transmembrane region" description="Helical" evidence="1">
    <location>
        <begin position="185"/>
        <end position="208"/>
    </location>
</feature>
<dbReference type="InterPro" id="IPR050303">
    <property type="entry name" value="GatZ_KbaZ_carbometab"/>
</dbReference>
<keyword evidence="1" id="KW-0472">Membrane</keyword>
<evidence type="ECO:0000313" key="2">
    <source>
        <dbReference type="EMBL" id="MSS00978.1"/>
    </source>
</evidence>
<dbReference type="EMBL" id="VUMM01000003">
    <property type="protein sequence ID" value="MSS00978.1"/>
    <property type="molecule type" value="Genomic_DNA"/>
</dbReference>
<keyword evidence="1" id="KW-0812">Transmembrane</keyword>
<sequence length="276" mass="30204">MNGRTTNMARELSKKEFKSIFWRSFTLLGSFNYERMEGLGFLYAVLPSLKRIYANDPEGLKEAMHRHLEAFNMTVAPSPFVMGLTVAMEEQAKEDPSMDKTTINALKVSLMGPLSGIGDTFFWGIFRVLACSLGASFALQGNIMGPLVLLLIFNIPNFLTRYYGLKIGYNQGAGFLENLQSSGKMDLFTYCAGIVGIASVGCLTASWIGISSPLQFDIAGNTIVLQEYLDQLCPQLLSLSAVLIILKLLKNKVSTLKITIGVIVIAFVLGVFGIIA</sequence>
<reference evidence="2 3" key="1">
    <citation type="submission" date="2019-08" db="EMBL/GenBank/DDBJ databases">
        <title>In-depth cultivation of the pig gut microbiome towards novel bacterial diversity and tailored functional studies.</title>
        <authorList>
            <person name="Wylensek D."/>
            <person name="Hitch T.C.A."/>
            <person name="Clavel T."/>
        </authorList>
    </citation>
    <scope>NUCLEOTIDE SEQUENCE [LARGE SCALE GENOMIC DNA]</scope>
    <source>
        <strain evidence="2 3">LKV-178-WT-2G</strain>
    </source>
</reference>
<dbReference type="Pfam" id="PF03613">
    <property type="entry name" value="EIID-AGA"/>
    <property type="match status" value="1"/>
</dbReference>
<feature type="transmembrane region" description="Helical" evidence="1">
    <location>
        <begin position="145"/>
        <end position="164"/>
    </location>
</feature>
<proteinExistence type="predicted"/>
<keyword evidence="1" id="KW-1133">Transmembrane helix</keyword>
<organism evidence="2 3">
    <name type="scientific">Floccifex porci</name>
    <dbReference type="NCBI Taxonomy" id="2606629"/>
    <lineage>
        <taxon>Bacteria</taxon>
        <taxon>Bacillati</taxon>
        <taxon>Bacillota</taxon>
        <taxon>Erysipelotrichia</taxon>
        <taxon>Erysipelotrichales</taxon>
        <taxon>Erysipelotrichaceae</taxon>
        <taxon>Floccifex</taxon>
    </lineage>
</organism>
<feature type="transmembrane region" description="Helical" evidence="1">
    <location>
        <begin position="228"/>
        <end position="249"/>
    </location>
</feature>
<name>A0A7X2T3H6_9FIRM</name>
<accession>A0A7X2T3H6</accession>
<dbReference type="InterPro" id="IPR004704">
    <property type="entry name" value="PTS_IID_man"/>
</dbReference>
<dbReference type="GO" id="GO:0005886">
    <property type="term" value="C:plasma membrane"/>
    <property type="evidence" value="ECO:0007669"/>
    <property type="project" value="TreeGrafter"/>
</dbReference>
<dbReference type="PANTHER" id="PTHR32502:SF23">
    <property type="entry name" value="TRANSPORT PROTEIN, PTS SYSTEM"/>
    <property type="match status" value="1"/>
</dbReference>
<comment type="caution">
    <text evidence="2">The sequence shown here is derived from an EMBL/GenBank/DDBJ whole genome shotgun (WGS) entry which is preliminary data.</text>
</comment>
<protein>
    <submittedName>
        <fullName evidence="2">PTS system mannose/fructose/sorbose family transporter subunit IID</fullName>
    </submittedName>
</protein>